<dbReference type="KEGG" id="orp:MOP44_15945"/>
<evidence type="ECO:0000256" key="1">
    <source>
        <dbReference type="SAM" id="SignalP"/>
    </source>
</evidence>
<evidence type="ECO:0000313" key="3">
    <source>
        <dbReference type="Proteomes" id="UP001059380"/>
    </source>
</evidence>
<accession>A0A9J7BMC4</accession>
<feature type="signal peptide" evidence="1">
    <location>
        <begin position="1"/>
        <end position="17"/>
    </location>
</feature>
<proteinExistence type="predicted"/>
<organism evidence="2 3">
    <name type="scientific">Occallatibacter riparius</name>
    <dbReference type="NCBI Taxonomy" id="1002689"/>
    <lineage>
        <taxon>Bacteria</taxon>
        <taxon>Pseudomonadati</taxon>
        <taxon>Acidobacteriota</taxon>
        <taxon>Terriglobia</taxon>
        <taxon>Terriglobales</taxon>
        <taxon>Acidobacteriaceae</taxon>
        <taxon>Occallatibacter</taxon>
    </lineage>
</organism>
<sequence>MLFTFVSATALPRPAFASGAAAGAGAPDATGDVLVLSNGDTLHGKLVKVAGGKVTFHSEALGDVDVSWDHVKEMHSADQFGVLQKGVKLSHKKGAAAQIPTGSVDVANQSITLHAADAAPTPASIPVANAAYVVDTATIQKQFHEPSFFKGWNGAATAGATLVQATQNQYTVSGALSLVRLVPTVNWLDPRNRTMFDFQGSYGKITEPGVPTTKSAIFHIDAERDQYFSPKMYALAQTAFDHNFAQNLQLQQIYGGGLGWTLFSTPRHEADVKGTVQYERQQFITGTTGTTEDLIGSTFAFNYILHTKPFTYTQELAYIPSYNVPRAYSANETNTVAFTAYKNFGFSVGTIDSYLNNPPATVPATKRNSFQFTMGLTYAIKSQY</sequence>
<name>A0A9J7BMC4_9BACT</name>
<evidence type="ECO:0000313" key="2">
    <source>
        <dbReference type="EMBL" id="UWZ82062.1"/>
    </source>
</evidence>
<feature type="chain" id="PRO_5039934243" evidence="1">
    <location>
        <begin position="18"/>
        <end position="384"/>
    </location>
</feature>
<dbReference type="InterPro" id="IPR007433">
    <property type="entry name" value="DUF481"/>
</dbReference>
<keyword evidence="3" id="KW-1185">Reference proteome</keyword>
<keyword evidence="1" id="KW-0732">Signal</keyword>
<gene>
    <name evidence="2" type="ORF">MOP44_15945</name>
</gene>
<dbReference type="Pfam" id="PF04338">
    <property type="entry name" value="DUF481"/>
    <property type="match status" value="1"/>
</dbReference>
<dbReference type="EMBL" id="CP093313">
    <property type="protein sequence ID" value="UWZ82062.1"/>
    <property type="molecule type" value="Genomic_DNA"/>
</dbReference>
<dbReference type="Proteomes" id="UP001059380">
    <property type="component" value="Chromosome"/>
</dbReference>
<dbReference type="AlphaFoldDB" id="A0A9J7BMC4"/>
<reference evidence="2" key="1">
    <citation type="submission" date="2021-04" db="EMBL/GenBank/DDBJ databases">
        <title>Phylogenetic analysis of Acidobacteriaceae.</title>
        <authorList>
            <person name="Qiu L."/>
            <person name="Zhang Q."/>
        </authorList>
    </citation>
    <scope>NUCLEOTIDE SEQUENCE</scope>
    <source>
        <strain evidence="2">DSM 25168</strain>
    </source>
</reference>
<protein>
    <submittedName>
        <fullName evidence="2">DUF481 domain-containing protein</fullName>
    </submittedName>
</protein>
<dbReference type="RefSeq" id="WP_260791122.1">
    <property type="nucleotide sequence ID" value="NZ_CP093313.1"/>
</dbReference>